<dbReference type="Pfam" id="PF00072">
    <property type="entry name" value="Response_reg"/>
    <property type="match status" value="3"/>
</dbReference>
<dbReference type="InterPro" id="IPR036890">
    <property type="entry name" value="HATPase_C_sf"/>
</dbReference>
<evidence type="ECO:0000313" key="13">
    <source>
        <dbReference type="Proteomes" id="UP001597128"/>
    </source>
</evidence>
<feature type="modified residue" description="4-aspartylphosphate" evidence="7">
    <location>
        <position position="934"/>
    </location>
</feature>
<gene>
    <name evidence="12" type="ORF">ACFQ1Z_12995</name>
</gene>
<evidence type="ECO:0000256" key="1">
    <source>
        <dbReference type="ARBA" id="ARBA00000085"/>
    </source>
</evidence>
<dbReference type="InterPro" id="IPR004358">
    <property type="entry name" value="Sig_transdc_His_kin-like_C"/>
</dbReference>
<name>A0ABW3FCF5_9PROT</name>
<dbReference type="CDD" id="cd19410">
    <property type="entry name" value="HK9-like_sensor"/>
    <property type="match status" value="1"/>
</dbReference>
<dbReference type="SUPFAM" id="SSF55781">
    <property type="entry name" value="GAF domain-like"/>
    <property type="match status" value="1"/>
</dbReference>
<dbReference type="CDD" id="cd00156">
    <property type="entry name" value="REC"/>
    <property type="match status" value="1"/>
</dbReference>
<dbReference type="PANTHER" id="PTHR45339:SF1">
    <property type="entry name" value="HYBRID SIGNAL TRANSDUCTION HISTIDINE KINASE J"/>
    <property type="match status" value="1"/>
</dbReference>
<dbReference type="PRINTS" id="PR00344">
    <property type="entry name" value="BCTRLSENSOR"/>
</dbReference>
<dbReference type="InterPro" id="IPR003661">
    <property type="entry name" value="HisK_dim/P_dom"/>
</dbReference>
<feature type="modified residue" description="4-aspartylphosphate" evidence="7">
    <location>
        <position position="1081"/>
    </location>
</feature>
<evidence type="ECO:0000256" key="5">
    <source>
        <dbReference type="ARBA" id="ARBA00022777"/>
    </source>
</evidence>
<feature type="domain" description="Response regulatory" evidence="11">
    <location>
        <begin position="763"/>
        <end position="876"/>
    </location>
</feature>
<keyword evidence="9" id="KW-0812">Transmembrane</keyword>
<dbReference type="SUPFAM" id="SSF52172">
    <property type="entry name" value="CheY-like"/>
    <property type="match status" value="3"/>
</dbReference>
<dbReference type="Gene3D" id="3.40.50.2300">
    <property type="match status" value="3"/>
</dbReference>
<dbReference type="InterPro" id="IPR011006">
    <property type="entry name" value="CheY-like_superfamily"/>
</dbReference>
<evidence type="ECO:0000259" key="10">
    <source>
        <dbReference type="PROSITE" id="PS50109"/>
    </source>
</evidence>
<keyword evidence="13" id="KW-1185">Reference proteome</keyword>
<feature type="transmembrane region" description="Helical" evidence="9">
    <location>
        <begin position="180"/>
        <end position="205"/>
    </location>
</feature>
<dbReference type="InterPro" id="IPR003594">
    <property type="entry name" value="HATPase_dom"/>
</dbReference>
<comment type="caution">
    <text evidence="12">The sequence shown here is derived from an EMBL/GenBank/DDBJ whole genome shotgun (WGS) entry which is preliminary data.</text>
</comment>
<dbReference type="InterPro" id="IPR036097">
    <property type="entry name" value="HisK_dim/P_sf"/>
</dbReference>
<evidence type="ECO:0000256" key="2">
    <source>
        <dbReference type="ARBA" id="ARBA00012438"/>
    </source>
</evidence>
<dbReference type="RefSeq" id="WP_379058310.1">
    <property type="nucleotide sequence ID" value="NZ_JBHTKB010000003.1"/>
</dbReference>
<keyword evidence="3 7" id="KW-0597">Phosphoprotein</keyword>
<dbReference type="CDD" id="cd17546">
    <property type="entry name" value="REC_hyHK_CKI1_RcsC-like"/>
    <property type="match status" value="1"/>
</dbReference>
<feature type="domain" description="Response regulatory" evidence="11">
    <location>
        <begin position="885"/>
        <end position="1001"/>
    </location>
</feature>
<dbReference type="Pfam" id="PF13185">
    <property type="entry name" value="GAF_2"/>
    <property type="match status" value="1"/>
</dbReference>
<dbReference type="CDD" id="cd16922">
    <property type="entry name" value="HATPase_EvgS-ArcB-TorS-like"/>
    <property type="match status" value="1"/>
</dbReference>
<dbReference type="Pfam" id="PF00512">
    <property type="entry name" value="HisKA"/>
    <property type="match status" value="1"/>
</dbReference>
<feature type="domain" description="Histidine kinase" evidence="10">
    <location>
        <begin position="493"/>
        <end position="713"/>
    </location>
</feature>
<dbReference type="CDD" id="cd00082">
    <property type="entry name" value="HisKA"/>
    <property type="match status" value="1"/>
</dbReference>
<dbReference type="PROSITE" id="PS50110">
    <property type="entry name" value="RESPONSE_REGULATORY"/>
    <property type="match status" value="3"/>
</dbReference>
<sequence length="1154" mass="128571">MTGQQQVDQIGFRRILTRNVTLPLALGVLSALIFVALIYNLLAALNWVEHTQKVIGKLNESAKLSTDMESGMRGYLLTGDESFLTPYQVARPLVQAELDSLIALVADNDYQVNRIRKVKSQITQWDEYAQAMIELRQQNQDYLSVVRSQRGKMQFDELRKELSLALEAEQRLLKDRNDNAISTTTTSVIAFLVVSLLVSAILALLGRRDLLGLSSNYNAILKKQEEHGNYLQEQARMREGQAEIVQSGLGQLALPELGNAALAILSRYVNMQVGAIYEYKEDGTLSLFASYGYKDHPDHPQRHLPKHEGLAGQAALTGNIMQLADLPETYLSINSALGSARANGVVIIPLKSEGHVNSVLELGFINAIPAKDMALLEFIAGNLGSAIEATIAKQKLQSAYAEVQQLNEELQVQQEELKTANEELEEQSTILEESHSMLENQKAELEQTNEQLAHQATLIDQRNDSLMQAQLALEKKAQELQKSSQYKSEFLANMSHELRTPLNSALILSKLLADNAQGNLDQEQVSFAETIYASGNDLLNLINDILDISKVEAGKLELNLLPVSVQSIADAMKMSFDAQAREKKLLFNIAVSKQAPAHITTDKFRLEQILKNLLSNAFKFTQAGEVAFTINAAANGQIAFSVQDSGIGIDSDQLENIFEAFHQADGSISRKYGGTGLGLSISRDLARLLGGELTVESTPGSGSIFTLTCPLEVIAAVETQLPIVDIQQAVMPVAAPTKLPEQEPMATPAFADDRDNIQHANRLVLIIEDETDFARILYDISHEMQYSCLVAHSAAQGLRLAKAFKPQAILLDIRLPDASGLTVLQQLKEDPETRHIPVHALSATEQQDAALQLGAIGYAVKPKSREELKEVFLKLEEKYTQQIKRVLVVEDDARQRQSVIQLLSDEDIEIVAVELGEQALQQLHQQVFDCMIIDLKLPDMKGNELLQRMSSENILSFPPVIVYTGRNLTREEEMELRKYSNSIIIKGARSPERLLDEVTLFLHKVESQLSAEHQSMLKTIRSRDRVFEGRKILLVDDDVRNIFALTKVLEHKGLNVDIARNGREAIEKLQALDDIDLVLMDIMMPEMDGYEAMREIRKDARFTRLPIIALTAKAMKDDQELCMKAGASDYLAKPVDIDRLQSLLRIWMPNLERL</sequence>
<dbReference type="Pfam" id="PF02518">
    <property type="entry name" value="HATPase_c"/>
    <property type="match status" value="1"/>
</dbReference>
<dbReference type="Gene3D" id="3.30.450.40">
    <property type="match status" value="1"/>
</dbReference>
<dbReference type="EC" id="2.7.13.3" evidence="2"/>
<keyword evidence="4" id="KW-0808">Transferase</keyword>
<comment type="catalytic activity">
    <reaction evidence="1">
        <text>ATP + protein L-histidine = ADP + protein N-phospho-L-histidine.</text>
        <dbReference type="EC" id="2.7.13.3"/>
    </reaction>
</comment>
<dbReference type="Gene3D" id="1.10.287.130">
    <property type="match status" value="1"/>
</dbReference>
<accession>A0ABW3FCF5</accession>
<keyword evidence="9" id="KW-1133">Transmembrane helix</keyword>
<proteinExistence type="predicted"/>
<dbReference type="Gene3D" id="3.30.565.10">
    <property type="entry name" value="Histidine kinase-like ATPase, C-terminal domain"/>
    <property type="match status" value="1"/>
</dbReference>
<keyword evidence="8" id="KW-0175">Coiled coil</keyword>
<keyword evidence="9" id="KW-0472">Membrane</keyword>
<evidence type="ECO:0000256" key="4">
    <source>
        <dbReference type="ARBA" id="ARBA00022679"/>
    </source>
</evidence>
<evidence type="ECO:0000256" key="3">
    <source>
        <dbReference type="ARBA" id="ARBA00022553"/>
    </source>
</evidence>
<evidence type="ECO:0000256" key="7">
    <source>
        <dbReference type="PROSITE-ProRule" id="PRU00169"/>
    </source>
</evidence>
<dbReference type="EMBL" id="JBHTKB010000003">
    <property type="protein sequence ID" value="MFD0914471.1"/>
    <property type="molecule type" value="Genomic_DNA"/>
</dbReference>
<dbReference type="InterPro" id="IPR003018">
    <property type="entry name" value="GAF"/>
</dbReference>
<dbReference type="InterPro" id="IPR001789">
    <property type="entry name" value="Sig_transdc_resp-reg_receiver"/>
</dbReference>
<organism evidence="12 13">
    <name type="scientific">Methylophilus luteus</name>
    <dbReference type="NCBI Taxonomy" id="640108"/>
    <lineage>
        <taxon>Bacteria</taxon>
        <taxon>Pseudomonadati</taxon>
        <taxon>Pseudomonadota</taxon>
        <taxon>Betaproteobacteria</taxon>
        <taxon>Nitrosomonadales</taxon>
        <taxon>Methylophilaceae</taxon>
        <taxon>Methylophilus</taxon>
    </lineage>
</organism>
<evidence type="ECO:0000256" key="6">
    <source>
        <dbReference type="ARBA" id="ARBA00023012"/>
    </source>
</evidence>
<feature type="domain" description="Response regulatory" evidence="11">
    <location>
        <begin position="1031"/>
        <end position="1148"/>
    </location>
</feature>
<dbReference type="PANTHER" id="PTHR45339">
    <property type="entry name" value="HYBRID SIGNAL TRANSDUCTION HISTIDINE KINASE J"/>
    <property type="match status" value="1"/>
</dbReference>
<dbReference type="InterPro" id="IPR029016">
    <property type="entry name" value="GAF-like_dom_sf"/>
</dbReference>
<dbReference type="Pfam" id="PF05227">
    <property type="entry name" value="CHASE3"/>
    <property type="match status" value="1"/>
</dbReference>
<feature type="modified residue" description="4-aspartylphosphate" evidence="7">
    <location>
        <position position="812"/>
    </location>
</feature>
<dbReference type="InterPro" id="IPR007891">
    <property type="entry name" value="CHASE3"/>
</dbReference>
<dbReference type="SUPFAM" id="SSF55874">
    <property type="entry name" value="ATPase domain of HSP90 chaperone/DNA topoisomerase II/histidine kinase"/>
    <property type="match status" value="1"/>
</dbReference>
<feature type="transmembrane region" description="Helical" evidence="9">
    <location>
        <begin position="24"/>
        <end position="48"/>
    </location>
</feature>
<protein>
    <recommendedName>
        <fullName evidence="2">histidine kinase</fullName>
        <ecNumber evidence="2">2.7.13.3</ecNumber>
    </recommendedName>
</protein>
<evidence type="ECO:0000256" key="9">
    <source>
        <dbReference type="SAM" id="Phobius"/>
    </source>
</evidence>
<dbReference type="SUPFAM" id="SSF47384">
    <property type="entry name" value="Homodimeric domain of signal transducing histidine kinase"/>
    <property type="match status" value="1"/>
</dbReference>
<evidence type="ECO:0000259" key="11">
    <source>
        <dbReference type="PROSITE" id="PS50110"/>
    </source>
</evidence>
<feature type="coiled-coil region" evidence="8">
    <location>
        <begin position="389"/>
        <end position="483"/>
    </location>
</feature>
<dbReference type="SMART" id="SM00065">
    <property type="entry name" value="GAF"/>
    <property type="match status" value="1"/>
</dbReference>
<dbReference type="SMART" id="SM00448">
    <property type="entry name" value="REC"/>
    <property type="match status" value="3"/>
</dbReference>
<dbReference type="SMART" id="SM00388">
    <property type="entry name" value="HisKA"/>
    <property type="match status" value="1"/>
</dbReference>
<dbReference type="PROSITE" id="PS50109">
    <property type="entry name" value="HIS_KIN"/>
    <property type="match status" value="1"/>
</dbReference>
<dbReference type="Proteomes" id="UP001597128">
    <property type="component" value="Unassembled WGS sequence"/>
</dbReference>
<keyword evidence="6" id="KW-0902">Two-component regulatory system</keyword>
<keyword evidence="5" id="KW-0418">Kinase</keyword>
<evidence type="ECO:0000256" key="8">
    <source>
        <dbReference type="SAM" id="Coils"/>
    </source>
</evidence>
<dbReference type="SMART" id="SM00387">
    <property type="entry name" value="HATPase_c"/>
    <property type="match status" value="1"/>
</dbReference>
<reference evidence="13" key="1">
    <citation type="journal article" date="2019" name="Int. J. Syst. Evol. Microbiol.">
        <title>The Global Catalogue of Microorganisms (GCM) 10K type strain sequencing project: providing services to taxonomists for standard genome sequencing and annotation.</title>
        <authorList>
            <consortium name="The Broad Institute Genomics Platform"/>
            <consortium name="The Broad Institute Genome Sequencing Center for Infectious Disease"/>
            <person name="Wu L."/>
            <person name="Ma J."/>
        </authorList>
    </citation>
    <scope>NUCLEOTIDE SEQUENCE [LARGE SCALE GENOMIC DNA]</scope>
    <source>
        <strain evidence="13">CCUG 58412</strain>
    </source>
</reference>
<dbReference type="InterPro" id="IPR005467">
    <property type="entry name" value="His_kinase_dom"/>
</dbReference>
<evidence type="ECO:0000313" key="12">
    <source>
        <dbReference type="EMBL" id="MFD0914471.1"/>
    </source>
</evidence>